<keyword evidence="4" id="KW-1185">Reference proteome</keyword>
<evidence type="ECO:0000256" key="2">
    <source>
        <dbReference type="SAM" id="Phobius"/>
    </source>
</evidence>
<feature type="region of interest" description="Disordered" evidence="1">
    <location>
        <begin position="1"/>
        <end position="29"/>
    </location>
</feature>
<name>B0CEK7_ACAM1</name>
<dbReference type="STRING" id="329726.AM1_1956"/>
<dbReference type="AlphaFoldDB" id="B0CEK7"/>
<dbReference type="OrthoDB" id="462071at2"/>
<accession>B0CEK7</accession>
<keyword evidence="2" id="KW-1133">Transmembrane helix</keyword>
<sequence>MPQSSFSKDRNHTTPKDQNAISSTDTPSQPISGADYIKHIDPSLLSNLNTSQVLEIKKFISKAIAHEVTQKTAHLSINHNQAESQDFTCKKRRSKLIDIRFVIDLLFSRFYVVLMVGKDIRKGQRSYPTSRATKAGNMIAAFILIVAMNLLISAILLLGLYLLKSALNIDLMPGHFSDQLEILK</sequence>
<feature type="transmembrane region" description="Helical" evidence="2">
    <location>
        <begin position="138"/>
        <end position="163"/>
    </location>
</feature>
<keyword evidence="2" id="KW-0812">Transmembrane</keyword>
<organism evidence="3 4">
    <name type="scientific">Acaryochloris marina (strain MBIC 11017)</name>
    <dbReference type="NCBI Taxonomy" id="329726"/>
    <lineage>
        <taxon>Bacteria</taxon>
        <taxon>Bacillati</taxon>
        <taxon>Cyanobacteriota</taxon>
        <taxon>Cyanophyceae</taxon>
        <taxon>Acaryochloridales</taxon>
        <taxon>Acaryochloridaceae</taxon>
        <taxon>Acaryochloris</taxon>
    </lineage>
</organism>
<dbReference type="KEGG" id="amr:AM1_1956"/>
<dbReference type="HOGENOM" id="CLU_1465199_0_0_3"/>
<protein>
    <submittedName>
        <fullName evidence="3">Uncharacterized protein</fullName>
    </submittedName>
</protein>
<gene>
    <name evidence="3" type="ordered locus">AM1_1956</name>
</gene>
<evidence type="ECO:0000313" key="4">
    <source>
        <dbReference type="Proteomes" id="UP000000268"/>
    </source>
</evidence>
<feature type="compositionally biased region" description="Polar residues" evidence="1">
    <location>
        <begin position="16"/>
        <end position="29"/>
    </location>
</feature>
<evidence type="ECO:0000313" key="3">
    <source>
        <dbReference type="EMBL" id="ABW26973.1"/>
    </source>
</evidence>
<keyword evidence="2" id="KW-0472">Membrane</keyword>
<dbReference type="RefSeq" id="WP_012162471.1">
    <property type="nucleotide sequence ID" value="NC_009925.1"/>
</dbReference>
<dbReference type="Proteomes" id="UP000000268">
    <property type="component" value="Chromosome"/>
</dbReference>
<reference evidence="3 4" key="1">
    <citation type="journal article" date="2008" name="Proc. Natl. Acad. Sci. U.S.A.">
        <title>Niche adaptation and genome expansion in the chlorophyll d-producing cyanobacterium Acaryochloris marina.</title>
        <authorList>
            <person name="Swingley W.D."/>
            <person name="Chen M."/>
            <person name="Cheung P.C."/>
            <person name="Conrad A.L."/>
            <person name="Dejesa L.C."/>
            <person name="Hao J."/>
            <person name="Honchak B.M."/>
            <person name="Karbach L.E."/>
            <person name="Kurdoglu A."/>
            <person name="Lahiri S."/>
            <person name="Mastrian S.D."/>
            <person name="Miyashita H."/>
            <person name="Page L."/>
            <person name="Ramakrishna P."/>
            <person name="Satoh S."/>
            <person name="Sattley W.M."/>
            <person name="Shimada Y."/>
            <person name="Taylor H.L."/>
            <person name="Tomo T."/>
            <person name="Tsuchiya T."/>
            <person name="Wang Z.T."/>
            <person name="Raymond J."/>
            <person name="Mimuro M."/>
            <person name="Blankenship R.E."/>
            <person name="Touchman J.W."/>
        </authorList>
    </citation>
    <scope>NUCLEOTIDE SEQUENCE [LARGE SCALE GENOMIC DNA]</scope>
    <source>
        <strain evidence="4">MBIC 11017</strain>
    </source>
</reference>
<dbReference type="eggNOG" id="ENOG5032U1Z">
    <property type="taxonomic scope" value="Bacteria"/>
</dbReference>
<evidence type="ECO:0000256" key="1">
    <source>
        <dbReference type="SAM" id="MobiDB-lite"/>
    </source>
</evidence>
<proteinExistence type="predicted"/>
<dbReference type="EMBL" id="CP000828">
    <property type="protein sequence ID" value="ABW26973.1"/>
    <property type="molecule type" value="Genomic_DNA"/>
</dbReference>